<dbReference type="OrthoDB" id="442731at2759"/>
<evidence type="ECO:0000256" key="4">
    <source>
        <dbReference type="RuleBase" id="RU361153"/>
    </source>
</evidence>
<dbReference type="PANTHER" id="PTHR31263:SF0">
    <property type="entry name" value="CELLULASE FAMILY PROTEIN (AFU_ORTHOLOGUE AFUA_5G14560)"/>
    <property type="match status" value="1"/>
</dbReference>
<dbReference type="STRING" id="1890683.A0A427YPJ9"/>
<evidence type="ECO:0000256" key="1">
    <source>
        <dbReference type="ARBA" id="ARBA00005641"/>
    </source>
</evidence>
<proteinExistence type="inferred from homology"/>
<keyword evidence="3 4" id="KW-0326">Glycosidase</keyword>
<comment type="caution">
    <text evidence="6">The sequence shown here is derived from an EMBL/GenBank/DDBJ whole genome shotgun (WGS) entry which is preliminary data.</text>
</comment>
<dbReference type="GO" id="GO:0004553">
    <property type="term" value="F:hydrolase activity, hydrolyzing O-glycosyl compounds"/>
    <property type="evidence" value="ECO:0007669"/>
    <property type="project" value="InterPro"/>
</dbReference>
<evidence type="ECO:0000259" key="5">
    <source>
        <dbReference type="Pfam" id="PF00150"/>
    </source>
</evidence>
<reference evidence="6 7" key="1">
    <citation type="submission" date="2018-11" db="EMBL/GenBank/DDBJ databases">
        <title>Genome sequence of Saitozyma podzolica DSM 27192.</title>
        <authorList>
            <person name="Aliyu H."/>
            <person name="Gorte O."/>
            <person name="Ochsenreither K."/>
        </authorList>
    </citation>
    <scope>NUCLEOTIDE SEQUENCE [LARGE SCALE GENOMIC DNA]</scope>
    <source>
        <strain evidence="6 7">DSM 27192</strain>
    </source>
</reference>
<evidence type="ECO:0000313" key="7">
    <source>
        <dbReference type="Proteomes" id="UP000279259"/>
    </source>
</evidence>
<dbReference type="PANTHER" id="PTHR31263">
    <property type="entry name" value="CELLULASE FAMILY PROTEIN (AFU_ORTHOLOGUE AFUA_5G14560)"/>
    <property type="match status" value="1"/>
</dbReference>
<dbReference type="Proteomes" id="UP000279259">
    <property type="component" value="Unassembled WGS sequence"/>
</dbReference>
<dbReference type="EMBL" id="RSCD01000004">
    <property type="protein sequence ID" value="RSH93032.1"/>
    <property type="molecule type" value="Genomic_DNA"/>
</dbReference>
<evidence type="ECO:0000256" key="3">
    <source>
        <dbReference type="ARBA" id="ARBA00023295"/>
    </source>
</evidence>
<dbReference type="AlphaFoldDB" id="A0A427YPJ9"/>
<dbReference type="GO" id="GO:0000272">
    <property type="term" value="P:polysaccharide catabolic process"/>
    <property type="evidence" value="ECO:0007669"/>
    <property type="project" value="InterPro"/>
</dbReference>
<sequence length="466" mass="51247">MVFSVSFCTYSSTQSTREWFRTYRHLSTSGFLSFCQFTTSGPSIGGSVPCSSGMRFASYVLGLVGSAYVALGQTLPLHTSSRWILDANNARVKFRCVNWAGHLEANVPEGLNKQSIDYITTWIHQQGFNCVRLTYSIDHALSPNLLVSDSFTAAAAASNTSLASLTSAYSAAVQANPFLQNATTSDVFAAVVDSLWSKGIMTILDNHVSKASWCCNLTDGNGWWDTASGYNSENSRYFVTADWLNGLQAMATWAKGHPGIVAMSLRNELRQYLLQDLNGGDDWYNYVTQAATLVHQTNPDLLVVVGGVSSATDLSTVRTRNLNTSAWTGKHVWEFHAYSFTLTFLNLLGSCNVTQGAYDTFDGFLMQPGQPFTGPLFLSEFGVGLTGGPNQGLSDQDNSYLTCLVSYMTNTDAEWSIWALQGSYYVREGIVDYDESWGMMSHDWSGWRNPAFPSMLGKMWNVTQSP</sequence>
<gene>
    <name evidence="6" type="ORF">EHS25_007385</name>
</gene>
<name>A0A427YPJ9_9TREE</name>
<dbReference type="InterPro" id="IPR001547">
    <property type="entry name" value="Glyco_hydro_5"/>
</dbReference>
<evidence type="ECO:0000256" key="2">
    <source>
        <dbReference type="ARBA" id="ARBA00022801"/>
    </source>
</evidence>
<dbReference type="SUPFAM" id="SSF51445">
    <property type="entry name" value="(Trans)glycosidases"/>
    <property type="match status" value="1"/>
</dbReference>
<dbReference type="InterPro" id="IPR017853">
    <property type="entry name" value="GH"/>
</dbReference>
<dbReference type="Pfam" id="PF00150">
    <property type="entry name" value="Cellulase"/>
    <property type="match status" value="1"/>
</dbReference>
<keyword evidence="7" id="KW-1185">Reference proteome</keyword>
<protein>
    <recommendedName>
        <fullName evidence="5">Glycoside hydrolase family 5 domain-containing protein</fullName>
    </recommendedName>
</protein>
<keyword evidence="2 4" id="KW-0378">Hydrolase</keyword>
<comment type="similarity">
    <text evidence="1 4">Belongs to the glycosyl hydrolase 5 (cellulase A) family.</text>
</comment>
<accession>A0A427YPJ9</accession>
<organism evidence="6 7">
    <name type="scientific">Saitozyma podzolica</name>
    <dbReference type="NCBI Taxonomy" id="1890683"/>
    <lineage>
        <taxon>Eukaryota</taxon>
        <taxon>Fungi</taxon>
        <taxon>Dikarya</taxon>
        <taxon>Basidiomycota</taxon>
        <taxon>Agaricomycotina</taxon>
        <taxon>Tremellomycetes</taxon>
        <taxon>Tremellales</taxon>
        <taxon>Trimorphomycetaceae</taxon>
        <taxon>Saitozyma</taxon>
    </lineage>
</organism>
<evidence type="ECO:0000313" key="6">
    <source>
        <dbReference type="EMBL" id="RSH93032.1"/>
    </source>
</evidence>
<dbReference type="Gene3D" id="3.20.20.80">
    <property type="entry name" value="Glycosidases"/>
    <property type="match status" value="1"/>
</dbReference>
<feature type="domain" description="Glycoside hydrolase family 5" evidence="5">
    <location>
        <begin position="112"/>
        <end position="421"/>
    </location>
</feature>